<dbReference type="GO" id="GO:0000139">
    <property type="term" value="C:Golgi membrane"/>
    <property type="evidence" value="ECO:0007669"/>
    <property type="project" value="UniProtKB-SubCell"/>
</dbReference>
<evidence type="ECO:0000256" key="3">
    <source>
        <dbReference type="ARBA" id="ARBA00009105"/>
    </source>
</evidence>
<evidence type="ECO:0000256" key="4">
    <source>
        <dbReference type="ARBA" id="ARBA00022679"/>
    </source>
</evidence>
<evidence type="ECO:0000256" key="9">
    <source>
        <dbReference type="ARBA" id="ARBA00023136"/>
    </source>
</evidence>
<keyword evidence="6" id="KW-0735">Signal-anchor</keyword>
<evidence type="ECO:0000313" key="12">
    <source>
        <dbReference type="Proteomes" id="UP000515788"/>
    </source>
</evidence>
<dbReference type="EMBL" id="CP059252">
    <property type="protein sequence ID" value="QLL34430.1"/>
    <property type="molecule type" value="Genomic_DNA"/>
</dbReference>
<comment type="similarity">
    <text evidence="3">Belongs to the MNN1/MNT family.</text>
</comment>
<evidence type="ECO:0000256" key="6">
    <source>
        <dbReference type="ARBA" id="ARBA00022968"/>
    </source>
</evidence>
<evidence type="ECO:0000256" key="8">
    <source>
        <dbReference type="ARBA" id="ARBA00023034"/>
    </source>
</evidence>
<dbReference type="GO" id="GO:0046354">
    <property type="term" value="P:mannan biosynthetic process"/>
    <property type="evidence" value="ECO:0007669"/>
    <property type="project" value="TreeGrafter"/>
</dbReference>
<dbReference type="KEGG" id="tgb:HG536_0G02920"/>
<evidence type="ECO:0008006" key="13">
    <source>
        <dbReference type="Google" id="ProtNLM"/>
    </source>
</evidence>
<name>A0A7G3ZLP4_9SACH</name>
<dbReference type="FunFam" id="3.90.550.10:FF:000177">
    <property type="entry name" value="MNN5p Alpha-1,2-mannosyltransferase"/>
    <property type="match status" value="1"/>
</dbReference>
<gene>
    <name evidence="11" type="ORF">HG536_0G02920</name>
</gene>
<evidence type="ECO:0000256" key="1">
    <source>
        <dbReference type="ARBA" id="ARBA00004323"/>
    </source>
</evidence>
<comment type="pathway">
    <text evidence="2">Protein modification; protein glycosylation.</text>
</comment>
<dbReference type="GO" id="GO:0000026">
    <property type="term" value="F:alpha-1,2-mannosyltransferase activity"/>
    <property type="evidence" value="ECO:0007669"/>
    <property type="project" value="TreeGrafter"/>
</dbReference>
<evidence type="ECO:0000313" key="11">
    <source>
        <dbReference type="EMBL" id="QLL34430.1"/>
    </source>
</evidence>
<keyword evidence="7" id="KW-1133">Transmembrane helix</keyword>
<keyword evidence="9" id="KW-0472">Membrane</keyword>
<dbReference type="AlphaFoldDB" id="A0A7G3ZLP4"/>
<dbReference type="RefSeq" id="XP_037141104.1">
    <property type="nucleotide sequence ID" value="XM_037285208.1"/>
</dbReference>
<keyword evidence="12" id="KW-1185">Reference proteome</keyword>
<dbReference type="PANTHER" id="PTHR31646:SF1">
    <property type="entry name" value="ALPHA-1,2-MANNOSYLTRANSFERASE MNN2"/>
    <property type="match status" value="1"/>
</dbReference>
<keyword evidence="10" id="KW-0325">Glycoprotein</keyword>
<evidence type="ECO:0000256" key="2">
    <source>
        <dbReference type="ARBA" id="ARBA00004922"/>
    </source>
</evidence>
<keyword evidence="5" id="KW-0812">Transmembrane</keyword>
<proteinExistence type="inferred from homology"/>
<evidence type="ECO:0000256" key="10">
    <source>
        <dbReference type="ARBA" id="ARBA00023180"/>
    </source>
</evidence>
<dbReference type="OrthoDB" id="430354at2759"/>
<evidence type="ECO:0000256" key="5">
    <source>
        <dbReference type="ARBA" id="ARBA00022692"/>
    </source>
</evidence>
<dbReference type="Gene3D" id="3.90.550.10">
    <property type="entry name" value="Spore Coat Polysaccharide Biosynthesis Protein SpsA, Chain A"/>
    <property type="match status" value="1"/>
</dbReference>
<organism evidence="11 12">
    <name type="scientific">Torulaspora globosa</name>
    <dbReference type="NCBI Taxonomy" id="48254"/>
    <lineage>
        <taxon>Eukaryota</taxon>
        <taxon>Fungi</taxon>
        <taxon>Dikarya</taxon>
        <taxon>Ascomycota</taxon>
        <taxon>Saccharomycotina</taxon>
        <taxon>Saccharomycetes</taxon>
        <taxon>Saccharomycetales</taxon>
        <taxon>Saccharomycetaceae</taxon>
        <taxon>Torulaspora</taxon>
    </lineage>
</organism>
<dbReference type="SUPFAM" id="SSF53448">
    <property type="entry name" value="Nucleotide-diphospho-sugar transferases"/>
    <property type="match status" value="1"/>
</dbReference>
<keyword evidence="4" id="KW-0808">Transferase</keyword>
<dbReference type="GeneID" id="59327671"/>
<dbReference type="PANTHER" id="PTHR31646">
    <property type="entry name" value="ALPHA-1,2-MANNOSYLTRANSFERASE MNN2"/>
    <property type="match status" value="1"/>
</dbReference>
<evidence type="ECO:0000256" key="7">
    <source>
        <dbReference type="ARBA" id="ARBA00022989"/>
    </source>
</evidence>
<reference evidence="11 12" key="1">
    <citation type="submission" date="2020-06" db="EMBL/GenBank/DDBJ databases">
        <title>The yeast mating-type switching endonuclease HO is a domesticated member of an unorthodox homing genetic element family.</title>
        <authorList>
            <person name="Coughlan A.Y."/>
            <person name="Lombardi L."/>
            <person name="Braun-Galleani S."/>
            <person name="Martos A.R."/>
            <person name="Galeote V."/>
            <person name="Bigey F."/>
            <person name="Dequin S."/>
            <person name="Byrne K.P."/>
            <person name="Wolfe K.H."/>
        </authorList>
    </citation>
    <scope>NUCLEOTIDE SEQUENCE [LARGE SCALE GENOMIC DNA]</scope>
    <source>
        <strain evidence="11 12">CBS764</strain>
    </source>
</reference>
<dbReference type="InterPro" id="IPR022751">
    <property type="entry name" value="Alpha_mannosyltransferase"/>
</dbReference>
<protein>
    <recommendedName>
        <fullName evidence="13">Alpha-1,2-mannosyltransferase MNN2</fullName>
    </recommendedName>
</protein>
<keyword evidence="8" id="KW-0333">Golgi apparatus</keyword>
<dbReference type="Proteomes" id="UP000515788">
    <property type="component" value="Chromosome 7"/>
</dbReference>
<dbReference type="InterPro" id="IPR029044">
    <property type="entry name" value="Nucleotide-diphossugar_trans"/>
</dbReference>
<comment type="subcellular location">
    <subcellularLocation>
        <location evidence="1">Golgi apparatus membrane</location>
        <topology evidence="1">Single-pass type II membrane protein</topology>
    </subcellularLocation>
</comment>
<sequence>MVLVPRRYAKALKLTAILILFCVLLVVSNKFMDRSLSVSEYREYLKTYLEIAQNGKPMEAPSLDQTGRTTHDGNGRLKKFYGQVFELLKEYSPSGKSAREYSKRCKLEGDIGFRPENYKDWYKLTGEELSSCLLMSGSEVEKLKKSHAGYVEALDGFVLPKASYKGRGIVTVGGGKFSLMALLVIKTLRNLHTTLPVEVFIPPSDEGEAELCNVVLPRYNAKCIFLSDILPESSLENFEFTGYQFKSLALIASSFEDVLFLDADNFPVKPLDHIFDEEPYASTGFVLWPDFWRRTTQPVYYDIAGIEVDKRKRSRNCFDDLTPPEVYTPNMNDLSQVPFHDLEGAIPDVSTESGQLMISKSRHLGTILLALYYNVNGPSWYYPMFSQRAAGEGDKETFLTAASFYGLSFYQVKSATGVEGYHRPDGEGFRGVAMLQHDLNQDYARYKAAAKAIAAKYQSNTAIEFDKSYSLQEFYNTYFGASEPKYPNEVDVMFAHSNTPKFDPYMLWKNQDLIYQKKHIRSYTALSKINYYDLELENFRAMNQYLCVKRTSFKYLDEKVNGPEEWASMCEYIKDRLTFLEATHTQAVSPSN</sequence>
<accession>A0A7G3ZLP4</accession>
<dbReference type="Pfam" id="PF11051">
    <property type="entry name" value="Mannosyl_trans3"/>
    <property type="match status" value="1"/>
</dbReference>